<feature type="transmembrane region" description="Helical" evidence="2">
    <location>
        <begin position="262"/>
        <end position="282"/>
    </location>
</feature>
<feature type="transmembrane region" description="Helical" evidence="2">
    <location>
        <begin position="294"/>
        <end position="315"/>
    </location>
</feature>
<dbReference type="Proteomes" id="UP000688137">
    <property type="component" value="Unassembled WGS sequence"/>
</dbReference>
<accession>A0A8S1L1H0</accession>
<dbReference type="OMA" id="NERNEPQ"/>
<dbReference type="AlphaFoldDB" id="A0A8S1L1H0"/>
<protein>
    <submittedName>
        <fullName evidence="3">Uncharacterized protein</fullName>
    </submittedName>
</protein>
<evidence type="ECO:0000256" key="2">
    <source>
        <dbReference type="SAM" id="Phobius"/>
    </source>
</evidence>
<feature type="transmembrane region" description="Helical" evidence="2">
    <location>
        <begin position="119"/>
        <end position="139"/>
    </location>
</feature>
<keyword evidence="4" id="KW-1185">Reference proteome</keyword>
<organism evidence="3 4">
    <name type="scientific">Paramecium primaurelia</name>
    <dbReference type="NCBI Taxonomy" id="5886"/>
    <lineage>
        <taxon>Eukaryota</taxon>
        <taxon>Sar</taxon>
        <taxon>Alveolata</taxon>
        <taxon>Ciliophora</taxon>
        <taxon>Intramacronucleata</taxon>
        <taxon>Oligohymenophorea</taxon>
        <taxon>Peniculida</taxon>
        <taxon>Parameciidae</taxon>
        <taxon>Paramecium</taxon>
    </lineage>
</organism>
<proteinExistence type="predicted"/>
<name>A0A8S1L1H0_PARPR</name>
<evidence type="ECO:0000313" key="3">
    <source>
        <dbReference type="EMBL" id="CAD8061658.1"/>
    </source>
</evidence>
<keyword evidence="2" id="KW-0472">Membrane</keyword>
<keyword evidence="2" id="KW-1133">Transmembrane helix</keyword>
<feature type="transmembrane region" description="Helical" evidence="2">
    <location>
        <begin position="159"/>
        <end position="182"/>
    </location>
</feature>
<dbReference type="EMBL" id="CAJJDM010000031">
    <property type="protein sequence ID" value="CAD8061658.1"/>
    <property type="molecule type" value="Genomic_DNA"/>
</dbReference>
<evidence type="ECO:0000256" key="1">
    <source>
        <dbReference type="SAM" id="MobiDB-lite"/>
    </source>
</evidence>
<feature type="transmembrane region" description="Helical" evidence="2">
    <location>
        <begin position="225"/>
        <end position="242"/>
    </location>
</feature>
<sequence>MQSIIIESNERNEPQSSLFFSLRHDQEQSNSFRSLDDDPKEKRDATSINVEMQIVNNYESQDSPISTQQTQESQQSLIQLRLVGREVKELKPSFKKEIVPINITFLYLEYITNNPRMKIWLLSNIMLDICLRLLILVFFCIGTVDENKIIDPYEDKTVTAYFIIFIQIPRILHLLTTSKLIFMDKYNLQNRSYLPMSYVFRANFIQEICPNQEDLKPINYKDQILSLRTIMFIILPIELQWIPMYPFRNKNNSENTIIISSYILKSIEVMVFEPILLILISFNAEKLEFYTRLLFGLILLDIIKFVILNLCLIIFSNVGKNSKVKI</sequence>
<reference evidence="3" key="1">
    <citation type="submission" date="2021-01" db="EMBL/GenBank/DDBJ databases">
        <authorList>
            <consortium name="Genoscope - CEA"/>
            <person name="William W."/>
        </authorList>
    </citation>
    <scope>NUCLEOTIDE SEQUENCE</scope>
</reference>
<feature type="compositionally biased region" description="Basic and acidic residues" evidence="1">
    <location>
        <begin position="34"/>
        <end position="43"/>
    </location>
</feature>
<feature type="region of interest" description="Disordered" evidence="1">
    <location>
        <begin position="22"/>
        <end position="43"/>
    </location>
</feature>
<evidence type="ECO:0000313" key="4">
    <source>
        <dbReference type="Proteomes" id="UP000688137"/>
    </source>
</evidence>
<gene>
    <name evidence="3" type="ORF">PPRIM_AZ9-3.1.T0320066</name>
</gene>
<keyword evidence="2" id="KW-0812">Transmembrane</keyword>
<comment type="caution">
    <text evidence="3">The sequence shown here is derived from an EMBL/GenBank/DDBJ whole genome shotgun (WGS) entry which is preliminary data.</text>
</comment>